<dbReference type="GO" id="GO:0046168">
    <property type="term" value="P:glycerol-3-phosphate catabolic process"/>
    <property type="evidence" value="ECO:0007669"/>
    <property type="project" value="TreeGrafter"/>
</dbReference>
<comment type="similarity">
    <text evidence="2 6">Belongs to the FAD-dependent glycerol-3-phosphate dehydrogenase family.</text>
</comment>
<dbReference type="Pfam" id="PF01266">
    <property type="entry name" value="DAO"/>
    <property type="match status" value="1"/>
</dbReference>
<evidence type="ECO:0000256" key="4">
    <source>
        <dbReference type="ARBA" id="ARBA00022827"/>
    </source>
</evidence>
<dbReference type="SUPFAM" id="SSF54373">
    <property type="entry name" value="FAD-linked reductases, C-terminal domain"/>
    <property type="match status" value="1"/>
</dbReference>
<protein>
    <recommendedName>
        <fullName evidence="6">Glycerol-3-phosphate dehydrogenase</fullName>
        <ecNumber evidence="6">1.1.5.3</ecNumber>
    </recommendedName>
</protein>
<dbReference type="STRING" id="458.Lrub_0583"/>
<dbReference type="Pfam" id="PF16901">
    <property type="entry name" value="DAO_C"/>
    <property type="match status" value="1"/>
</dbReference>
<dbReference type="Gene3D" id="3.50.50.60">
    <property type="entry name" value="FAD/NAD(P)-binding domain"/>
    <property type="match status" value="1"/>
</dbReference>
<dbReference type="RefSeq" id="WP_058530712.1">
    <property type="nucleotide sequence ID" value="NZ_CAAAIN010000003.1"/>
</dbReference>
<dbReference type="EC" id="1.1.5.3" evidence="6"/>
<evidence type="ECO:0000313" key="9">
    <source>
        <dbReference type="EMBL" id="KTD49484.1"/>
    </source>
</evidence>
<dbReference type="AlphaFoldDB" id="A0A0W0XXT2"/>
<feature type="domain" description="Alpha-glycerophosphate oxidase C-terminal" evidence="8">
    <location>
        <begin position="384"/>
        <end position="490"/>
    </location>
</feature>
<dbReference type="InterPro" id="IPR038299">
    <property type="entry name" value="DAO_C_sf"/>
</dbReference>
<comment type="cofactor">
    <cofactor evidence="1 6">
        <name>FAD</name>
        <dbReference type="ChEBI" id="CHEBI:57692"/>
    </cofactor>
</comment>
<dbReference type="Gene3D" id="3.30.9.10">
    <property type="entry name" value="D-Amino Acid Oxidase, subunit A, domain 2"/>
    <property type="match status" value="1"/>
</dbReference>
<dbReference type="SUPFAM" id="SSF51905">
    <property type="entry name" value="FAD/NAD(P)-binding domain"/>
    <property type="match status" value="1"/>
</dbReference>
<name>A0A0W0XXT2_9GAMM</name>
<evidence type="ECO:0000259" key="7">
    <source>
        <dbReference type="Pfam" id="PF01266"/>
    </source>
</evidence>
<dbReference type="NCBIfam" id="NF009906">
    <property type="entry name" value="PRK13369.1"/>
    <property type="match status" value="1"/>
</dbReference>
<dbReference type="InterPro" id="IPR031656">
    <property type="entry name" value="DAO_C"/>
</dbReference>
<comment type="caution">
    <text evidence="9">The sequence shown here is derived from an EMBL/GenBank/DDBJ whole genome shotgun (WGS) entry which is preliminary data.</text>
</comment>
<dbReference type="PATRIC" id="fig|458.5.peg.604"/>
<dbReference type="Proteomes" id="UP000054608">
    <property type="component" value="Unassembled WGS sequence"/>
</dbReference>
<keyword evidence="4" id="KW-0274">FAD</keyword>
<evidence type="ECO:0000256" key="5">
    <source>
        <dbReference type="ARBA" id="ARBA00023002"/>
    </source>
</evidence>
<keyword evidence="5 6" id="KW-0560">Oxidoreductase</keyword>
<evidence type="ECO:0000256" key="1">
    <source>
        <dbReference type="ARBA" id="ARBA00001974"/>
    </source>
</evidence>
<proteinExistence type="inferred from homology"/>
<comment type="catalytic activity">
    <reaction evidence="6">
        <text>a quinone + sn-glycerol 3-phosphate = dihydroxyacetone phosphate + a quinol</text>
        <dbReference type="Rhea" id="RHEA:18977"/>
        <dbReference type="ChEBI" id="CHEBI:24646"/>
        <dbReference type="ChEBI" id="CHEBI:57597"/>
        <dbReference type="ChEBI" id="CHEBI:57642"/>
        <dbReference type="ChEBI" id="CHEBI:132124"/>
        <dbReference type="EC" id="1.1.5.3"/>
    </reaction>
</comment>
<dbReference type="PROSITE" id="PS00977">
    <property type="entry name" value="FAD_G3PDH_1"/>
    <property type="match status" value="1"/>
</dbReference>
<dbReference type="PRINTS" id="PR01001">
    <property type="entry name" value="FADG3PDH"/>
</dbReference>
<evidence type="ECO:0000256" key="2">
    <source>
        <dbReference type="ARBA" id="ARBA00007330"/>
    </source>
</evidence>
<dbReference type="InterPro" id="IPR000447">
    <property type="entry name" value="G3P_DH_FAD-dep"/>
</dbReference>
<dbReference type="Gene3D" id="1.10.8.870">
    <property type="entry name" value="Alpha-glycerophosphate oxidase, cap domain"/>
    <property type="match status" value="1"/>
</dbReference>
<dbReference type="InterPro" id="IPR006076">
    <property type="entry name" value="FAD-dep_OxRdtase"/>
</dbReference>
<dbReference type="PANTHER" id="PTHR11985:SF15">
    <property type="entry name" value="GLYCEROL-3-PHOSPHATE DEHYDROGENASE, MITOCHONDRIAL"/>
    <property type="match status" value="1"/>
</dbReference>
<evidence type="ECO:0000256" key="3">
    <source>
        <dbReference type="ARBA" id="ARBA00022630"/>
    </source>
</evidence>
<sequence length="501" mass="57527">MDEFFDVAIIGGGINGCGIAADAALRGLSVLLIEKDDLASKTSSSSSKLIHGGLRYLEQYDFSLVKKALDERQTLLKIAPHLVYPLPFVLPYEQSMRPTWLLRTGLFLYDHLSRKNRLPRSRLIRRSQAINESYFSPLSAEYHKGFVFYDCATDDARLTISNALQARTHGAMVLPRTELINATVENERWHLHVKLQSQREVVFKARAVINAAGPWVEQVNQRLNIPNRYKMSLVKGSHLVVHKLYEGNHAYLLQNKDKRIVFVIPYHGNTMIGTTDIVFKNNLDHFSISPEEMDYLLDLTRLYFRTPVKKEDIITTWSGVRPLLSSDEEKPQTLSRDYAYHYSTHPAPAVAIYGGKITTYRQLASETVDKLRGIFPSLPPTLSNKTVLPGGQSGDWDYKTYVTHAREKYYWLEDSIRERLLRTYGTRTELILSTLNQTADLGDHFGHGLYQAEVDYLVEQEWAETCDDILWRRSKLGLQFSARERDALRQYLQEKIIHVES</sequence>
<dbReference type="PROSITE" id="PS00978">
    <property type="entry name" value="FAD_G3PDH_2"/>
    <property type="match status" value="1"/>
</dbReference>
<evidence type="ECO:0000259" key="8">
    <source>
        <dbReference type="Pfam" id="PF16901"/>
    </source>
</evidence>
<dbReference type="OrthoDB" id="9766796at2"/>
<reference evidence="9 10" key="1">
    <citation type="submission" date="2015-11" db="EMBL/GenBank/DDBJ databases">
        <title>Genomic analysis of 38 Legionella species identifies large and diverse effector repertoires.</title>
        <authorList>
            <person name="Burstein D."/>
            <person name="Amaro F."/>
            <person name="Zusman T."/>
            <person name="Lifshitz Z."/>
            <person name="Cohen O."/>
            <person name="Gilbert J.A."/>
            <person name="Pupko T."/>
            <person name="Shuman H.A."/>
            <person name="Segal G."/>
        </authorList>
    </citation>
    <scope>NUCLEOTIDE SEQUENCE [LARGE SCALE GENOMIC DNA]</scope>
    <source>
        <strain evidence="9 10">WA-270A-C2</strain>
    </source>
</reference>
<dbReference type="Gene3D" id="6.10.250.1890">
    <property type="match status" value="1"/>
</dbReference>
<evidence type="ECO:0000256" key="6">
    <source>
        <dbReference type="RuleBase" id="RU361217"/>
    </source>
</evidence>
<dbReference type="EMBL" id="LNYT01000006">
    <property type="protein sequence ID" value="KTD49484.1"/>
    <property type="molecule type" value="Genomic_DNA"/>
</dbReference>
<evidence type="ECO:0000313" key="10">
    <source>
        <dbReference type="Proteomes" id="UP000054608"/>
    </source>
</evidence>
<dbReference type="GO" id="GO:0004368">
    <property type="term" value="F:glycerol-3-phosphate dehydrogenase (quinone) activity"/>
    <property type="evidence" value="ECO:0007669"/>
    <property type="project" value="UniProtKB-EC"/>
</dbReference>
<accession>A0A0W0XXT2</accession>
<dbReference type="GO" id="GO:0009331">
    <property type="term" value="C:glycerol-3-phosphate dehydrogenase (FAD) complex"/>
    <property type="evidence" value="ECO:0007669"/>
    <property type="project" value="UniProtKB-UniRule"/>
</dbReference>
<dbReference type="InterPro" id="IPR036188">
    <property type="entry name" value="FAD/NAD-bd_sf"/>
</dbReference>
<dbReference type="NCBIfam" id="NF008899">
    <property type="entry name" value="PRK12266.1"/>
    <property type="match status" value="1"/>
</dbReference>
<dbReference type="PANTHER" id="PTHR11985">
    <property type="entry name" value="GLYCEROL-3-PHOSPHATE DEHYDROGENASE"/>
    <property type="match status" value="1"/>
</dbReference>
<organism evidence="9 10">
    <name type="scientific">Legionella rubrilucens</name>
    <dbReference type="NCBI Taxonomy" id="458"/>
    <lineage>
        <taxon>Bacteria</taxon>
        <taxon>Pseudomonadati</taxon>
        <taxon>Pseudomonadota</taxon>
        <taxon>Gammaproteobacteria</taxon>
        <taxon>Legionellales</taxon>
        <taxon>Legionellaceae</taxon>
        <taxon>Legionella</taxon>
    </lineage>
</organism>
<gene>
    <name evidence="9" type="primary">glpD</name>
    <name evidence="9" type="ORF">Lrub_0583</name>
</gene>
<keyword evidence="10" id="KW-1185">Reference proteome</keyword>
<keyword evidence="3 6" id="KW-0285">Flavoprotein</keyword>
<feature type="domain" description="FAD dependent oxidoreductase" evidence="7">
    <location>
        <begin position="6"/>
        <end position="328"/>
    </location>
</feature>